<name>A0A380C9C7_9GAMM</name>
<organism evidence="1 2">
    <name type="scientific">Shewanella morhuae</name>
    <dbReference type="NCBI Taxonomy" id="365591"/>
    <lineage>
        <taxon>Bacteria</taxon>
        <taxon>Pseudomonadati</taxon>
        <taxon>Pseudomonadota</taxon>
        <taxon>Gammaproteobacteria</taxon>
        <taxon>Alteromonadales</taxon>
        <taxon>Shewanellaceae</taxon>
        <taxon>Shewanella</taxon>
    </lineage>
</organism>
<protein>
    <recommendedName>
        <fullName evidence="3">V8-like Glu-specific endopeptidase</fullName>
    </recommendedName>
</protein>
<dbReference type="InterPro" id="IPR009003">
    <property type="entry name" value="Peptidase_S1_PA"/>
</dbReference>
<evidence type="ECO:0000313" key="2">
    <source>
        <dbReference type="Proteomes" id="UP000255061"/>
    </source>
</evidence>
<dbReference type="EMBL" id="UGYV01000006">
    <property type="protein sequence ID" value="SUJ14287.1"/>
    <property type="molecule type" value="Genomic_DNA"/>
</dbReference>
<gene>
    <name evidence="1" type="ORF">NCTC10736_04211</name>
</gene>
<accession>A0A380C9C7</accession>
<dbReference type="RefSeq" id="WP_115407392.1">
    <property type="nucleotide sequence ID" value="NZ_UGYV01000006.1"/>
</dbReference>
<sequence>MNLEEKEVIDKLIKNAEQTAGRYTHPIFTVGHNSKPDLIGTSVIIELDNKIYLLTAAHVLTSAASMNIIAIGLEGKITPISTEWFFAEQLDGVEFDVAFTELSAELAAEVEALPSSNLLHTEPNQGEHFCLVNGYPSSKNKPSKALRQPSKYASKSYSFVSYLNYDFDQWDDVNKDPEWHYCSAHGRKQGNQAPLKPNGLSGGGLWVIPNIAEPKLYLAGVYIEHYTHKKVSFSTRIDKVIETIILKRPNKSLKSDSK</sequence>
<reference evidence="1 2" key="1">
    <citation type="submission" date="2018-06" db="EMBL/GenBank/DDBJ databases">
        <authorList>
            <consortium name="Pathogen Informatics"/>
            <person name="Doyle S."/>
        </authorList>
    </citation>
    <scope>NUCLEOTIDE SEQUENCE [LARGE SCALE GENOMIC DNA]</scope>
    <source>
        <strain evidence="1 2">NCTC10736</strain>
    </source>
</reference>
<dbReference type="Proteomes" id="UP000255061">
    <property type="component" value="Unassembled WGS sequence"/>
</dbReference>
<proteinExistence type="predicted"/>
<dbReference type="SUPFAM" id="SSF50494">
    <property type="entry name" value="Trypsin-like serine proteases"/>
    <property type="match status" value="1"/>
</dbReference>
<evidence type="ECO:0008006" key="3">
    <source>
        <dbReference type="Google" id="ProtNLM"/>
    </source>
</evidence>
<dbReference type="AlphaFoldDB" id="A0A380C9C7"/>
<evidence type="ECO:0000313" key="1">
    <source>
        <dbReference type="EMBL" id="SUJ14287.1"/>
    </source>
</evidence>